<organism evidence="6 7">
    <name type="scientific">Cardiosporidium cionae</name>
    <dbReference type="NCBI Taxonomy" id="476202"/>
    <lineage>
        <taxon>Eukaryota</taxon>
        <taxon>Sar</taxon>
        <taxon>Alveolata</taxon>
        <taxon>Apicomplexa</taxon>
        <taxon>Aconoidasida</taxon>
        <taxon>Nephromycida</taxon>
        <taxon>Cardiosporidium</taxon>
    </lineage>
</organism>
<gene>
    <name evidence="6" type="ORF">IE077_001897</name>
</gene>
<dbReference type="PANTHER" id="PTHR24346:SF30">
    <property type="entry name" value="MATERNAL EMBRYONIC LEUCINE ZIPPER KINASE"/>
    <property type="match status" value="1"/>
</dbReference>
<accession>A0ABQ7JGV1</accession>
<dbReference type="InterPro" id="IPR011009">
    <property type="entry name" value="Kinase-like_dom_sf"/>
</dbReference>
<feature type="binding site" evidence="3">
    <location>
        <position position="159"/>
    </location>
    <ligand>
        <name>ATP</name>
        <dbReference type="ChEBI" id="CHEBI:30616"/>
    </ligand>
</feature>
<dbReference type="Pfam" id="PF00069">
    <property type="entry name" value="Pkinase"/>
    <property type="match status" value="1"/>
</dbReference>
<dbReference type="PROSITE" id="PS50011">
    <property type="entry name" value="PROTEIN_KINASE_DOM"/>
    <property type="match status" value="1"/>
</dbReference>
<dbReference type="SUPFAM" id="SSF56112">
    <property type="entry name" value="Protein kinase-like (PK-like)"/>
    <property type="match status" value="1"/>
</dbReference>
<keyword evidence="1 3" id="KW-0547">Nucleotide-binding</keyword>
<dbReference type="SMART" id="SM00220">
    <property type="entry name" value="S_TKc"/>
    <property type="match status" value="1"/>
</dbReference>
<keyword evidence="4 6" id="KW-0723">Serine/threonine-protein kinase</keyword>
<evidence type="ECO:0000256" key="4">
    <source>
        <dbReference type="RuleBase" id="RU000304"/>
    </source>
</evidence>
<evidence type="ECO:0000313" key="7">
    <source>
        <dbReference type="Proteomes" id="UP000823046"/>
    </source>
</evidence>
<evidence type="ECO:0000256" key="1">
    <source>
        <dbReference type="ARBA" id="ARBA00022741"/>
    </source>
</evidence>
<keyword evidence="6" id="KW-0808">Transferase</keyword>
<evidence type="ECO:0000256" key="2">
    <source>
        <dbReference type="ARBA" id="ARBA00022840"/>
    </source>
</evidence>
<proteinExistence type="inferred from homology"/>
<dbReference type="InterPro" id="IPR008271">
    <property type="entry name" value="Ser/Thr_kinase_AS"/>
</dbReference>
<dbReference type="EMBL" id="JADAQX010000013">
    <property type="protein sequence ID" value="KAF8822940.1"/>
    <property type="molecule type" value="Genomic_DNA"/>
</dbReference>
<dbReference type="InterPro" id="IPR000719">
    <property type="entry name" value="Prot_kinase_dom"/>
</dbReference>
<evidence type="ECO:0000259" key="5">
    <source>
        <dbReference type="PROSITE" id="PS50011"/>
    </source>
</evidence>
<keyword evidence="7" id="KW-1185">Reference proteome</keyword>
<comment type="caution">
    <text evidence="6">The sequence shown here is derived from an EMBL/GenBank/DDBJ whole genome shotgun (WGS) entry which is preliminary data.</text>
</comment>
<comment type="similarity">
    <text evidence="4">Belongs to the protein kinase superfamily.</text>
</comment>
<reference evidence="6 7" key="1">
    <citation type="journal article" date="2020" name="bioRxiv">
        <title>Metabolic contributions of an alphaproteobacterial endosymbiont in the apicomplexan Cardiosporidium cionae.</title>
        <authorList>
            <person name="Hunter E.S."/>
            <person name="Paight C.J."/>
            <person name="Lane C.E."/>
        </authorList>
    </citation>
    <scope>NUCLEOTIDE SEQUENCE [LARGE SCALE GENOMIC DNA]</scope>
    <source>
        <strain evidence="6">ESH_2018</strain>
    </source>
</reference>
<dbReference type="Proteomes" id="UP000823046">
    <property type="component" value="Unassembled WGS sequence"/>
</dbReference>
<dbReference type="PANTHER" id="PTHR24346">
    <property type="entry name" value="MAP/MICROTUBULE AFFINITY-REGULATING KINASE"/>
    <property type="match status" value="1"/>
</dbReference>
<dbReference type="PROSITE" id="PS00108">
    <property type="entry name" value="PROTEIN_KINASE_ST"/>
    <property type="match status" value="1"/>
</dbReference>
<dbReference type="GO" id="GO:0004674">
    <property type="term" value="F:protein serine/threonine kinase activity"/>
    <property type="evidence" value="ECO:0007669"/>
    <property type="project" value="UniProtKB-KW"/>
</dbReference>
<protein>
    <submittedName>
        <fullName evidence="6">Serine/threonine protein kinase</fullName>
    </submittedName>
</protein>
<evidence type="ECO:0000256" key="3">
    <source>
        <dbReference type="PROSITE-ProRule" id="PRU10141"/>
    </source>
</evidence>
<keyword evidence="6" id="KW-0418">Kinase</keyword>
<feature type="domain" description="Protein kinase" evidence="5">
    <location>
        <begin position="130"/>
        <end position="406"/>
    </location>
</feature>
<name>A0ABQ7JGV1_9APIC</name>
<keyword evidence="2 3" id="KW-0067">ATP-binding</keyword>
<sequence length="407" mass="46292">MNLSEPSTTAGSSSENGWIENLIGKSIGQDFVSEFSKQDSEENEDFTALRQLLHRLQRADTYTSSLIQAFCAPAPQLGALSAGMDDALQRGITRGNKLYNILVSTSQMGYAQRMRHRYDGIFSLFLLKNYAILDQIGTGQYSHIFVGMDRNTEKEIVAKVVDAKKIKENQILEMRFKDEMTISSQVKHGNVVQTENIIYFDDKIVQIMEYCDGGDLRSYICQRGFLCERSVKYFFKNILEGVQYLHHSGIVHRDLKLENLLLLRTRKLANQKRNENRLPVEDFVIKIGDFGESTYFKDGKLLFETLGTLSYAAPEVLAAGGIHGYEAVPADIWSLGIILYVMLFGCLPWNNEKLTTIQCYNKLIQERIPFPANSVSPDAIQFVESLLQIDPKMRPTLLEIKLNKWLL</sequence>
<dbReference type="PROSITE" id="PS00107">
    <property type="entry name" value="PROTEIN_KINASE_ATP"/>
    <property type="match status" value="1"/>
</dbReference>
<dbReference type="InterPro" id="IPR017441">
    <property type="entry name" value="Protein_kinase_ATP_BS"/>
</dbReference>
<evidence type="ECO:0000313" key="6">
    <source>
        <dbReference type="EMBL" id="KAF8822940.1"/>
    </source>
</evidence>
<dbReference type="Gene3D" id="1.10.510.10">
    <property type="entry name" value="Transferase(Phosphotransferase) domain 1"/>
    <property type="match status" value="1"/>
</dbReference>